<keyword evidence="1" id="KW-1133">Transmembrane helix</keyword>
<keyword evidence="1" id="KW-0812">Transmembrane</keyword>
<accession>A0ABY8NFZ7</accession>
<reference evidence="2 3" key="1">
    <citation type="submission" date="2023-02" db="EMBL/GenBank/DDBJ databases">
        <title>Description and genomic characterization of Microbulbifer bruguierae sp. nov., isolated from the sediment of mangrove plant Bruguiera sexangula.</title>
        <authorList>
            <person name="Long M."/>
        </authorList>
    </citation>
    <scope>NUCLEOTIDE SEQUENCE [LARGE SCALE GENOMIC DNA]</scope>
    <source>
        <strain evidence="2 3">H12</strain>
    </source>
</reference>
<protein>
    <submittedName>
        <fullName evidence="2">Uncharacterized protein</fullName>
    </submittedName>
</protein>
<sequence>MKLAKYLFSALASVFAVAVGNHWWFAKICLHSGGVLSEIGYGCMRSNGYEPARVVELGVWVLNVYVLVVLFFVVSWCIGKVTALSGPKT</sequence>
<organism evidence="2 3">
    <name type="scientific">Microbulbifer bruguierae</name>
    <dbReference type="NCBI Taxonomy" id="3029061"/>
    <lineage>
        <taxon>Bacteria</taxon>
        <taxon>Pseudomonadati</taxon>
        <taxon>Pseudomonadota</taxon>
        <taxon>Gammaproteobacteria</taxon>
        <taxon>Cellvibrionales</taxon>
        <taxon>Microbulbiferaceae</taxon>
        <taxon>Microbulbifer</taxon>
    </lineage>
</organism>
<proteinExistence type="predicted"/>
<dbReference type="Proteomes" id="UP001236500">
    <property type="component" value="Chromosome"/>
</dbReference>
<name>A0ABY8NFZ7_9GAMM</name>
<evidence type="ECO:0000313" key="2">
    <source>
        <dbReference type="EMBL" id="WGL17728.1"/>
    </source>
</evidence>
<evidence type="ECO:0000313" key="3">
    <source>
        <dbReference type="Proteomes" id="UP001236500"/>
    </source>
</evidence>
<dbReference type="EMBL" id="CP118605">
    <property type="protein sequence ID" value="WGL17728.1"/>
    <property type="molecule type" value="Genomic_DNA"/>
</dbReference>
<keyword evidence="1" id="KW-0472">Membrane</keyword>
<gene>
    <name evidence="2" type="ORF">PVT68_05385</name>
</gene>
<feature type="transmembrane region" description="Helical" evidence="1">
    <location>
        <begin position="57"/>
        <end position="78"/>
    </location>
</feature>
<dbReference type="RefSeq" id="WP_280321629.1">
    <property type="nucleotide sequence ID" value="NZ_CP118605.1"/>
</dbReference>
<keyword evidence="3" id="KW-1185">Reference proteome</keyword>
<evidence type="ECO:0000256" key="1">
    <source>
        <dbReference type="SAM" id="Phobius"/>
    </source>
</evidence>